<accession>A0A916Z5T0</accession>
<evidence type="ECO:0000256" key="4">
    <source>
        <dbReference type="ARBA" id="ARBA00022989"/>
    </source>
</evidence>
<feature type="transmembrane region" description="Helical" evidence="6">
    <location>
        <begin position="86"/>
        <end position="108"/>
    </location>
</feature>
<dbReference type="InterPro" id="IPR000620">
    <property type="entry name" value="EamA_dom"/>
</dbReference>
<evidence type="ECO:0000256" key="6">
    <source>
        <dbReference type="SAM" id="Phobius"/>
    </source>
</evidence>
<dbReference type="EMBL" id="BMHP01000003">
    <property type="protein sequence ID" value="GGD77856.1"/>
    <property type="molecule type" value="Genomic_DNA"/>
</dbReference>
<protein>
    <recommendedName>
        <fullName evidence="7">EamA domain-containing protein</fullName>
    </recommendedName>
</protein>
<dbReference type="Pfam" id="PF00892">
    <property type="entry name" value="EamA"/>
    <property type="match status" value="2"/>
</dbReference>
<reference evidence="8" key="2">
    <citation type="submission" date="2020-09" db="EMBL/GenBank/DDBJ databases">
        <authorList>
            <person name="Sun Q."/>
            <person name="Zhou Y."/>
        </authorList>
    </citation>
    <scope>NUCLEOTIDE SEQUENCE</scope>
    <source>
        <strain evidence="8">CGMCC 1.15178</strain>
    </source>
</reference>
<gene>
    <name evidence="8" type="ORF">GCM10010911_39790</name>
</gene>
<comment type="similarity">
    <text evidence="2">Belongs to the EamA transporter family.</text>
</comment>
<dbReference type="GO" id="GO:0016020">
    <property type="term" value="C:membrane"/>
    <property type="evidence" value="ECO:0007669"/>
    <property type="project" value="UniProtKB-SubCell"/>
</dbReference>
<reference evidence="8" key="1">
    <citation type="journal article" date="2014" name="Int. J. Syst. Evol. Microbiol.">
        <title>Complete genome sequence of Corynebacterium casei LMG S-19264T (=DSM 44701T), isolated from a smear-ripened cheese.</title>
        <authorList>
            <consortium name="US DOE Joint Genome Institute (JGI-PGF)"/>
            <person name="Walter F."/>
            <person name="Albersmeier A."/>
            <person name="Kalinowski J."/>
            <person name="Ruckert C."/>
        </authorList>
    </citation>
    <scope>NUCLEOTIDE SEQUENCE</scope>
    <source>
        <strain evidence="8">CGMCC 1.15178</strain>
    </source>
</reference>
<dbReference type="AlphaFoldDB" id="A0A916Z5T0"/>
<keyword evidence="3 6" id="KW-0812">Transmembrane</keyword>
<evidence type="ECO:0000256" key="3">
    <source>
        <dbReference type="ARBA" id="ARBA00022692"/>
    </source>
</evidence>
<dbReference type="PANTHER" id="PTHR32322:SF2">
    <property type="entry name" value="EAMA DOMAIN-CONTAINING PROTEIN"/>
    <property type="match status" value="1"/>
</dbReference>
<feature type="transmembrane region" description="Helical" evidence="6">
    <location>
        <begin position="176"/>
        <end position="198"/>
    </location>
</feature>
<feature type="transmembrane region" description="Helical" evidence="6">
    <location>
        <begin position="145"/>
        <end position="164"/>
    </location>
</feature>
<evidence type="ECO:0000259" key="7">
    <source>
        <dbReference type="Pfam" id="PF00892"/>
    </source>
</evidence>
<evidence type="ECO:0000256" key="1">
    <source>
        <dbReference type="ARBA" id="ARBA00004127"/>
    </source>
</evidence>
<dbReference type="InterPro" id="IPR037185">
    <property type="entry name" value="EmrE-like"/>
</dbReference>
<evidence type="ECO:0000256" key="2">
    <source>
        <dbReference type="ARBA" id="ARBA00007362"/>
    </source>
</evidence>
<feature type="domain" description="EamA" evidence="7">
    <location>
        <begin position="29"/>
        <end position="130"/>
    </location>
</feature>
<proteinExistence type="inferred from homology"/>
<feature type="transmembrane region" description="Helical" evidence="6">
    <location>
        <begin position="240"/>
        <end position="259"/>
    </location>
</feature>
<name>A0A916Z5T0_9BACL</name>
<keyword evidence="5 6" id="KW-0472">Membrane</keyword>
<dbReference type="InterPro" id="IPR050638">
    <property type="entry name" value="AA-Vitamin_Transporters"/>
</dbReference>
<evidence type="ECO:0000313" key="8">
    <source>
        <dbReference type="EMBL" id="GGD77856.1"/>
    </source>
</evidence>
<feature type="transmembrane region" description="Helical" evidence="6">
    <location>
        <begin position="115"/>
        <end position="133"/>
    </location>
</feature>
<dbReference type="SUPFAM" id="SSF103481">
    <property type="entry name" value="Multidrug resistance efflux transporter EmrE"/>
    <property type="match status" value="2"/>
</dbReference>
<keyword evidence="4 6" id="KW-1133">Transmembrane helix</keyword>
<dbReference type="Proteomes" id="UP000612456">
    <property type="component" value="Unassembled WGS sequence"/>
</dbReference>
<feature type="transmembrane region" description="Helical" evidence="6">
    <location>
        <begin position="210"/>
        <end position="228"/>
    </location>
</feature>
<feature type="transmembrane region" description="Helical" evidence="6">
    <location>
        <begin position="265"/>
        <end position="281"/>
    </location>
</feature>
<dbReference type="PANTHER" id="PTHR32322">
    <property type="entry name" value="INNER MEMBRANE TRANSPORTER"/>
    <property type="match status" value="1"/>
</dbReference>
<comment type="subcellular location">
    <subcellularLocation>
        <location evidence="1">Endomembrane system</location>
        <topology evidence="1">Multi-pass membrane protein</topology>
    </subcellularLocation>
</comment>
<feature type="transmembrane region" description="Helical" evidence="6">
    <location>
        <begin position="24"/>
        <end position="44"/>
    </location>
</feature>
<feature type="transmembrane region" description="Helical" evidence="6">
    <location>
        <begin position="56"/>
        <end position="80"/>
    </location>
</feature>
<evidence type="ECO:0000256" key="5">
    <source>
        <dbReference type="ARBA" id="ARBA00023136"/>
    </source>
</evidence>
<evidence type="ECO:0000313" key="9">
    <source>
        <dbReference type="Proteomes" id="UP000612456"/>
    </source>
</evidence>
<sequence>MIATLICFQASDISLRIASVDTHFAVGTVLQALPLMLIALIVAVRRSLLSGDRIAGRSWGIIAGYGVLQFFTGNLLFYAAVQMGGLSIASPSVQSQAIWAVVLGGVFLGERISRMMIYGILLFIAGLVTMAGFKSAGLSLSGDWIWAIVCGVLGGLAWAGGSALQRTQLRRGVPLSYILAIGSAAGILLLNLMIILYYGTSAWQNTDLTGAVKVLAAGCFNGLAVASVSQALKTIEISKVIPVISLSIVFNTLVGGLVFNEYLNAGSIVGMLVLFLGVIIVQEPKFRFLKSGGVRA</sequence>
<dbReference type="Gene3D" id="1.10.3730.20">
    <property type="match status" value="2"/>
</dbReference>
<comment type="caution">
    <text evidence="8">The sequence shown here is derived from an EMBL/GenBank/DDBJ whole genome shotgun (WGS) entry which is preliminary data.</text>
</comment>
<organism evidence="8 9">
    <name type="scientific">Paenibacillus nasutitermitis</name>
    <dbReference type="NCBI Taxonomy" id="1652958"/>
    <lineage>
        <taxon>Bacteria</taxon>
        <taxon>Bacillati</taxon>
        <taxon>Bacillota</taxon>
        <taxon>Bacilli</taxon>
        <taxon>Bacillales</taxon>
        <taxon>Paenibacillaceae</taxon>
        <taxon>Paenibacillus</taxon>
    </lineage>
</organism>
<keyword evidence="9" id="KW-1185">Reference proteome</keyword>
<feature type="domain" description="EamA" evidence="7">
    <location>
        <begin position="146"/>
        <end position="281"/>
    </location>
</feature>